<dbReference type="Proteomes" id="UP001153269">
    <property type="component" value="Unassembled WGS sequence"/>
</dbReference>
<keyword evidence="3" id="KW-1185">Reference proteome</keyword>
<protein>
    <submittedName>
        <fullName evidence="2">Uncharacterized protein</fullName>
    </submittedName>
</protein>
<organism evidence="2 3">
    <name type="scientific">Pleuronectes platessa</name>
    <name type="common">European plaice</name>
    <dbReference type="NCBI Taxonomy" id="8262"/>
    <lineage>
        <taxon>Eukaryota</taxon>
        <taxon>Metazoa</taxon>
        <taxon>Chordata</taxon>
        <taxon>Craniata</taxon>
        <taxon>Vertebrata</taxon>
        <taxon>Euteleostomi</taxon>
        <taxon>Actinopterygii</taxon>
        <taxon>Neopterygii</taxon>
        <taxon>Teleostei</taxon>
        <taxon>Neoteleostei</taxon>
        <taxon>Acanthomorphata</taxon>
        <taxon>Carangaria</taxon>
        <taxon>Pleuronectiformes</taxon>
        <taxon>Pleuronectoidei</taxon>
        <taxon>Pleuronectidae</taxon>
        <taxon>Pleuronectes</taxon>
    </lineage>
</organism>
<dbReference type="EMBL" id="CADEAL010000485">
    <property type="protein sequence ID" value="CAB1420851.1"/>
    <property type="molecule type" value="Genomic_DNA"/>
</dbReference>
<reference evidence="2" key="1">
    <citation type="submission" date="2020-03" db="EMBL/GenBank/DDBJ databases">
        <authorList>
            <person name="Weist P."/>
        </authorList>
    </citation>
    <scope>NUCLEOTIDE SEQUENCE</scope>
</reference>
<keyword evidence="1" id="KW-0812">Transmembrane</keyword>
<comment type="caution">
    <text evidence="2">The sequence shown here is derived from an EMBL/GenBank/DDBJ whole genome shotgun (WGS) entry which is preliminary data.</text>
</comment>
<evidence type="ECO:0000256" key="1">
    <source>
        <dbReference type="SAM" id="Phobius"/>
    </source>
</evidence>
<keyword evidence="1" id="KW-0472">Membrane</keyword>
<evidence type="ECO:0000313" key="3">
    <source>
        <dbReference type="Proteomes" id="UP001153269"/>
    </source>
</evidence>
<keyword evidence="1" id="KW-1133">Transmembrane helix</keyword>
<evidence type="ECO:0000313" key="2">
    <source>
        <dbReference type="EMBL" id="CAB1420851.1"/>
    </source>
</evidence>
<name>A0A9N7TYM8_PLEPL</name>
<accession>A0A9N7TYM8</accession>
<feature type="transmembrane region" description="Helical" evidence="1">
    <location>
        <begin position="42"/>
        <end position="66"/>
    </location>
</feature>
<proteinExistence type="predicted"/>
<gene>
    <name evidence="2" type="ORF">PLEPLA_LOCUS8728</name>
</gene>
<dbReference type="AlphaFoldDB" id="A0A9N7TYM8"/>
<sequence>MAKCNIKFSTAAAAMVEAAAIQPNPNESGSPRFVHPGWRVMTALLCWGAYLLSVVGGLPWGSALAVQVRKGRAEGHGIQGHMGTDVHFSLALPNLLPPPPPRGLQATSMLSL</sequence>